<dbReference type="PANTHER" id="PTHR43625:SF40">
    <property type="entry name" value="ALDO-KETO REDUCTASE YAKC [NADP(+)]"/>
    <property type="match status" value="1"/>
</dbReference>
<dbReference type="InterPro" id="IPR036812">
    <property type="entry name" value="NAD(P)_OxRdtase_dom_sf"/>
</dbReference>
<dbReference type="OrthoDB" id="37537at2759"/>
<proteinExistence type="predicted"/>
<evidence type="ECO:0000259" key="2">
    <source>
        <dbReference type="Pfam" id="PF00248"/>
    </source>
</evidence>
<dbReference type="EMBL" id="JAGMUU010000008">
    <property type="protein sequence ID" value="KAH7147188.1"/>
    <property type="molecule type" value="Genomic_DNA"/>
</dbReference>
<evidence type="ECO:0000313" key="4">
    <source>
        <dbReference type="Proteomes" id="UP000717696"/>
    </source>
</evidence>
<dbReference type="AlphaFoldDB" id="A0A9P9EUJ1"/>
<dbReference type="Proteomes" id="UP000717696">
    <property type="component" value="Unassembled WGS sequence"/>
</dbReference>
<evidence type="ECO:0000256" key="1">
    <source>
        <dbReference type="ARBA" id="ARBA00023002"/>
    </source>
</evidence>
<protein>
    <submittedName>
        <fullName evidence="3">Aldo/keto reductase</fullName>
    </submittedName>
</protein>
<evidence type="ECO:0000313" key="3">
    <source>
        <dbReference type="EMBL" id="KAH7147188.1"/>
    </source>
</evidence>
<reference evidence="3" key="1">
    <citation type="journal article" date="2021" name="Nat. Commun.">
        <title>Genetic determinants of endophytism in the Arabidopsis root mycobiome.</title>
        <authorList>
            <person name="Mesny F."/>
            <person name="Miyauchi S."/>
            <person name="Thiergart T."/>
            <person name="Pickel B."/>
            <person name="Atanasova L."/>
            <person name="Karlsson M."/>
            <person name="Huettel B."/>
            <person name="Barry K.W."/>
            <person name="Haridas S."/>
            <person name="Chen C."/>
            <person name="Bauer D."/>
            <person name="Andreopoulos W."/>
            <person name="Pangilinan J."/>
            <person name="LaButti K."/>
            <person name="Riley R."/>
            <person name="Lipzen A."/>
            <person name="Clum A."/>
            <person name="Drula E."/>
            <person name="Henrissat B."/>
            <person name="Kohler A."/>
            <person name="Grigoriev I.V."/>
            <person name="Martin F.M."/>
            <person name="Hacquard S."/>
        </authorList>
    </citation>
    <scope>NUCLEOTIDE SEQUENCE</scope>
    <source>
        <strain evidence="3">MPI-CAGE-AT-0021</strain>
    </source>
</reference>
<dbReference type="Gene3D" id="3.20.20.100">
    <property type="entry name" value="NADP-dependent oxidoreductase domain"/>
    <property type="match status" value="1"/>
</dbReference>
<name>A0A9P9EUJ1_9HYPO</name>
<dbReference type="PANTHER" id="PTHR43625">
    <property type="entry name" value="AFLATOXIN B1 ALDEHYDE REDUCTASE"/>
    <property type="match status" value="1"/>
</dbReference>
<keyword evidence="1" id="KW-0560">Oxidoreductase</keyword>
<sequence>MTPPATLPSRKLGKNGPKVTALGFGLMGLSVAYGSAGSDEDRFKVLDCAWEMGAVHWDSADVYGDNEDLLGKWFAKHPERRKDIFLATKFGGKFGPDAQGEFKFTVDSTPEYAREACERSLKRLGVDYIDLFYIHRLDEKTPIEKTVEELARLKNEGKIRYLGISECSSKSLRRAYAVHPIHAVQVEYNPWSLDIEGPSGTYLLKTARELGVAVVAYAPLGRGLLTGQYKSLDDFDADDARRTITRFQGDNFAKNLVLVDKFKDFAARKGCTASQMVLAWFLAQGDDIIPIPGTKKIKYLEENCDSLKVKLTPEEVQEIRDMVDAADIAGDRGVNFNQYADTPEL</sequence>
<dbReference type="GO" id="GO:0005737">
    <property type="term" value="C:cytoplasm"/>
    <property type="evidence" value="ECO:0007669"/>
    <property type="project" value="TreeGrafter"/>
</dbReference>
<accession>A0A9P9EUJ1</accession>
<keyword evidence="4" id="KW-1185">Reference proteome</keyword>
<comment type="caution">
    <text evidence="3">The sequence shown here is derived from an EMBL/GenBank/DDBJ whole genome shotgun (WGS) entry which is preliminary data.</text>
</comment>
<gene>
    <name evidence="3" type="ORF">B0J13DRAFT_622100</name>
</gene>
<dbReference type="GO" id="GO:0016491">
    <property type="term" value="F:oxidoreductase activity"/>
    <property type="evidence" value="ECO:0007669"/>
    <property type="project" value="UniProtKB-KW"/>
</dbReference>
<dbReference type="SUPFAM" id="SSF51430">
    <property type="entry name" value="NAD(P)-linked oxidoreductase"/>
    <property type="match status" value="1"/>
</dbReference>
<dbReference type="InterPro" id="IPR023210">
    <property type="entry name" value="NADP_OxRdtase_dom"/>
</dbReference>
<organism evidence="3 4">
    <name type="scientific">Dactylonectria estremocensis</name>
    <dbReference type="NCBI Taxonomy" id="1079267"/>
    <lineage>
        <taxon>Eukaryota</taxon>
        <taxon>Fungi</taxon>
        <taxon>Dikarya</taxon>
        <taxon>Ascomycota</taxon>
        <taxon>Pezizomycotina</taxon>
        <taxon>Sordariomycetes</taxon>
        <taxon>Hypocreomycetidae</taxon>
        <taxon>Hypocreales</taxon>
        <taxon>Nectriaceae</taxon>
        <taxon>Dactylonectria</taxon>
    </lineage>
</organism>
<dbReference type="Pfam" id="PF00248">
    <property type="entry name" value="Aldo_ket_red"/>
    <property type="match status" value="1"/>
</dbReference>
<dbReference type="InterPro" id="IPR050791">
    <property type="entry name" value="Aldo-Keto_reductase"/>
</dbReference>
<feature type="domain" description="NADP-dependent oxidoreductase" evidence="2">
    <location>
        <begin position="22"/>
        <end position="322"/>
    </location>
</feature>